<evidence type="ECO:0000313" key="2">
    <source>
        <dbReference type="EMBL" id="KAG1768417.1"/>
    </source>
</evidence>
<keyword evidence="3" id="KW-1185">Reference proteome</keyword>
<name>A0A9P6ZJ22_9AGAM</name>
<protein>
    <submittedName>
        <fullName evidence="2">Uncharacterized protein</fullName>
    </submittedName>
</protein>
<gene>
    <name evidence="2" type="ORF">EV702DRAFT_719413</name>
</gene>
<comment type="caution">
    <text evidence="2">The sequence shown here is derived from an EMBL/GenBank/DDBJ whole genome shotgun (WGS) entry which is preliminary data.</text>
</comment>
<sequence length="255" mass="27732">MMNALASSSHVSTNDKLQSRQQSPGLGGTASRFFVSMRKSISHTLLTSPRKRHADNLRGGIDMYSTPEERNTYVHSRMHARYRDSAASRPTIEQIAMGLHVSCTPHLRNPCHHRHSAPSSPSHIRYPRDSSPLHRPTHSLPPPPSRSSLKKTSTSTTLNRPPPSSTALIRPSPSTSTITSAGPATPDGTRSVRSLKHRISKLLLGYRSVSLPVRDTSIASSGSGSEGTRPTTPRKSVRFSTSVLALDNENGVKHS</sequence>
<feature type="region of interest" description="Disordered" evidence="1">
    <location>
        <begin position="216"/>
        <end position="255"/>
    </location>
</feature>
<feature type="region of interest" description="Disordered" evidence="1">
    <location>
        <begin position="110"/>
        <end position="193"/>
    </location>
</feature>
<feature type="compositionally biased region" description="Polar residues" evidence="1">
    <location>
        <begin position="1"/>
        <end position="24"/>
    </location>
</feature>
<dbReference type="OrthoDB" id="3265692at2759"/>
<proteinExistence type="predicted"/>
<accession>A0A9P6ZJ22</accession>
<feature type="region of interest" description="Disordered" evidence="1">
    <location>
        <begin position="1"/>
        <end position="30"/>
    </location>
</feature>
<dbReference type="AlphaFoldDB" id="A0A9P6ZJ22"/>
<dbReference type="EMBL" id="JABBWD010000079">
    <property type="protein sequence ID" value="KAG1768417.1"/>
    <property type="molecule type" value="Genomic_DNA"/>
</dbReference>
<reference evidence="2" key="1">
    <citation type="journal article" date="2020" name="New Phytol.">
        <title>Comparative genomics reveals dynamic genome evolution in host specialist ectomycorrhizal fungi.</title>
        <authorList>
            <person name="Lofgren L.A."/>
            <person name="Nguyen N.H."/>
            <person name="Vilgalys R."/>
            <person name="Ruytinx J."/>
            <person name="Liao H.L."/>
            <person name="Branco S."/>
            <person name="Kuo A."/>
            <person name="LaButti K."/>
            <person name="Lipzen A."/>
            <person name="Andreopoulos W."/>
            <person name="Pangilinan J."/>
            <person name="Riley R."/>
            <person name="Hundley H."/>
            <person name="Na H."/>
            <person name="Barry K."/>
            <person name="Grigoriev I.V."/>
            <person name="Stajich J.E."/>
            <person name="Kennedy P.G."/>
        </authorList>
    </citation>
    <scope>NUCLEOTIDE SEQUENCE</scope>
    <source>
        <strain evidence="2">DOB743</strain>
    </source>
</reference>
<feature type="compositionally biased region" description="Low complexity" evidence="1">
    <location>
        <begin position="171"/>
        <end position="186"/>
    </location>
</feature>
<evidence type="ECO:0000256" key="1">
    <source>
        <dbReference type="SAM" id="MobiDB-lite"/>
    </source>
</evidence>
<feature type="compositionally biased region" description="Polar residues" evidence="1">
    <location>
        <begin position="217"/>
        <end position="243"/>
    </location>
</feature>
<feature type="compositionally biased region" description="Low complexity" evidence="1">
    <location>
        <begin position="146"/>
        <end position="158"/>
    </location>
</feature>
<dbReference type="Proteomes" id="UP000714275">
    <property type="component" value="Unassembled WGS sequence"/>
</dbReference>
<evidence type="ECO:0000313" key="3">
    <source>
        <dbReference type="Proteomes" id="UP000714275"/>
    </source>
</evidence>
<organism evidence="2 3">
    <name type="scientific">Suillus placidus</name>
    <dbReference type="NCBI Taxonomy" id="48579"/>
    <lineage>
        <taxon>Eukaryota</taxon>
        <taxon>Fungi</taxon>
        <taxon>Dikarya</taxon>
        <taxon>Basidiomycota</taxon>
        <taxon>Agaricomycotina</taxon>
        <taxon>Agaricomycetes</taxon>
        <taxon>Agaricomycetidae</taxon>
        <taxon>Boletales</taxon>
        <taxon>Suillineae</taxon>
        <taxon>Suillaceae</taxon>
        <taxon>Suillus</taxon>
    </lineage>
</organism>